<feature type="non-terminal residue" evidence="1">
    <location>
        <position position="90"/>
    </location>
</feature>
<evidence type="ECO:0000313" key="2">
    <source>
        <dbReference type="Proteomes" id="UP000793456"/>
    </source>
</evidence>
<reference evidence="1" key="1">
    <citation type="submission" date="2018-11" db="EMBL/GenBank/DDBJ databases">
        <title>The sequence and de novo assembly of Larimichthys crocea genome using PacBio and Hi-C technologies.</title>
        <authorList>
            <person name="Xu P."/>
            <person name="Chen B."/>
            <person name="Zhou Z."/>
            <person name="Ke Q."/>
            <person name="Wu Y."/>
            <person name="Bai H."/>
            <person name="Pu F."/>
        </authorList>
    </citation>
    <scope>NUCLEOTIDE SEQUENCE</scope>
    <source>
        <tissue evidence="1">Muscle</tissue>
    </source>
</reference>
<name>A0ACD3QL64_LARCR</name>
<sequence length="90" mass="10629">MRDHTSSVHVEELLRQSQMELQWIQRQLALIAARNIHHHHLHAKGKLRYEVSTQQTTGHSVYNVSRFRLLEERNRALKLEVATLQPRETA</sequence>
<dbReference type="Proteomes" id="UP000793456">
    <property type="component" value="Chromosome XVII"/>
</dbReference>
<accession>A0ACD3QL64</accession>
<gene>
    <name evidence="1" type="ORF">E3U43_005484</name>
</gene>
<evidence type="ECO:0000313" key="1">
    <source>
        <dbReference type="EMBL" id="TMS08001.1"/>
    </source>
</evidence>
<organism evidence="1 2">
    <name type="scientific">Larimichthys crocea</name>
    <name type="common">Large yellow croaker</name>
    <name type="synonym">Pseudosciaena crocea</name>
    <dbReference type="NCBI Taxonomy" id="215358"/>
    <lineage>
        <taxon>Eukaryota</taxon>
        <taxon>Metazoa</taxon>
        <taxon>Chordata</taxon>
        <taxon>Craniata</taxon>
        <taxon>Vertebrata</taxon>
        <taxon>Euteleostomi</taxon>
        <taxon>Actinopterygii</taxon>
        <taxon>Neopterygii</taxon>
        <taxon>Teleostei</taxon>
        <taxon>Neoteleostei</taxon>
        <taxon>Acanthomorphata</taxon>
        <taxon>Eupercaria</taxon>
        <taxon>Sciaenidae</taxon>
        <taxon>Larimichthys</taxon>
    </lineage>
</organism>
<keyword evidence="2" id="KW-1185">Reference proteome</keyword>
<proteinExistence type="predicted"/>
<comment type="caution">
    <text evidence="1">The sequence shown here is derived from an EMBL/GenBank/DDBJ whole genome shotgun (WGS) entry which is preliminary data.</text>
</comment>
<protein>
    <submittedName>
        <fullName evidence="1">Uncharacterized protein</fullName>
    </submittedName>
</protein>
<dbReference type="EMBL" id="CM011690">
    <property type="protein sequence ID" value="TMS08001.1"/>
    <property type="molecule type" value="Genomic_DNA"/>
</dbReference>